<reference evidence="2 3" key="1">
    <citation type="journal article" date="2019" name="Commun. Biol.">
        <title>The bagworm genome reveals a unique fibroin gene that provides high tensile strength.</title>
        <authorList>
            <person name="Kono N."/>
            <person name="Nakamura H."/>
            <person name="Ohtoshi R."/>
            <person name="Tomita M."/>
            <person name="Numata K."/>
            <person name="Arakawa K."/>
        </authorList>
    </citation>
    <scope>NUCLEOTIDE SEQUENCE [LARGE SCALE GENOMIC DNA]</scope>
</reference>
<evidence type="ECO:0000313" key="2">
    <source>
        <dbReference type="EMBL" id="GBP05764.1"/>
    </source>
</evidence>
<dbReference type="AlphaFoldDB" id="A0A4C1SV49"/>
<feature type="compositionally biased region" description="Polar residues" evidence="1">
    <location>
        <begin position="1"/>
        <end position="14"/>
    </location>
</feature>
<dbReference type="Proteomes" id="UP000299102">
    <property type="component" value="Unassembled WGS sequence"/>
</dbReference>
<name>A0A4C1SV49_EUMVA</name>
<accession>A0A4C1SV49</accession>
<sequence length="184" mass="20290">MALSASTSPPQQCQKPKETYRQIPLDKTPKTSCTTLSQIVENEHKASSTEFVKTNPLVSSPLSPVDFAPIVVPHEEQQHSLVQAILPPPEQFQCASVISDCSDNPFGDRSSNSELQVTYDLMTNNSELRYMDESSIMLPSPITNDASQSSSYQFQINQSKQLTLGKSQVPALHVPTKLLPVPLY</sequence>
<evidence type="ECO:0000313" key="3">
    <source>
        <dbReference type="Proteomes" id="UP000299102"/>
    </source>
</evidence>
<feature type="region of interest" description="Disordered" evidence="1">
    <location>
        <begin position="1"/>
        <end position="30"/>
    </location>
</feature>
<dbReference type="EMBL" id="BGZK01007827">
    <property type="protein sequence ID" value="GBP05764.1"/>
    <property type="molecule type" value="Genomic_DNA"/>
</dbReference>
<gene>
    <name evidence="2" type="ORF">EVAR_70673_1</name>
</gene>
<proteinExistence type="predicted"/>
<keyword evidence="3" id="KW-1185">Reference proteome</keyword>
<evidence type="ECO:0000256" key="1">
    <source>
        <dbReference type="SAM" id="MobiDB-lite"/>
    </source>
</evidence>
<dbReference type="STRING" id="151549.A0A4C1SV49"/>
<organism evidence="2 3">
    <name type="scientific">Eumeta variegata</name>
    <name type="common">Bagworm moth</name>
    <name type="synonym">Eumeta japonica</name>
    <dbReference type="NCBI Taxonomy" id="151549"/>
    <lineage>
        <taxon>Eukaryota</taxon>
        <taxon>Metazoa</taxon>
        <taxon>Ecdysozoa</taxon>
        <taxon>Arthropoda</taxon>
        <taxon>Hexapoda</taxon>
        <taxon>Insecta</taxon>
        <taxon>Pterygota</taxon>
        <taxon>Neoptera</taxon>
        <taxon>Endopterygota</taxon>
        <taxon>Lepidoptera</taxon>
        <taxon>Glossata</taxon>
        <taxon>Ditrysia</taxon>
        <taxon>Tineoidea</taxon>
        <taxon>Psychidae</taxon>
        <taxon>Oiketicinae</taxon>
        <taxon>Eumeta</taxon>
    </lineage>
</organism>
<protein>
    <submittedName>
        <fullName evidence="2">Uncharacterized protein</fullName>
    </submittedName>
</protein>
<comment type="caution">
    <text evidence="2">The sequence shown here is derived from an EMBL/GenBank/DDBJ whole genome shotgun (WGS) entry which is preliminary data.</text>
</comment>